<evidence type="ECO:0000313" key="1">
    <source>
        <dbReference type="EMBL" id="KAK4319052.1"/>
    </source>
</evidence>
<reference evidence="1" key="1">
    <citation type="submission" date="2023-11" db="EMBL/GenBank/DDBJ databases">
        <title>Genome assemblies of two species of porcelain crab, Petrolisthes cinctipes and Petrolisthes manimaculis (Anomura: Porcellanidae).</title>
        <authorList>
            <person name="Angst P."/>
        </authorList>
    </citation>
    <scope>NUCLEOTIDE SEQUENCE</scope>
    <source>
        <strain evidence="1">PB745_02</strain>
        <tissue evidence="1">Gill</tissue>
    </source>
</reference>
<sequence>MTDGITLVVESRGEEEAWRGQVSATTLRLGHGALPVFTVSLASHSRHKSKALLQGSISRRYLTIPGPVFAWEFLFRGRRGGGDNLCHPTCLRPEQVTQFSGRG</sequence>
<proteinExistence type="predicted"/>
<comment type="caution">
    <text evidence="1">The sequence shown here is derived from an EMBL/GenBank/DDBJ whole genome shotgun (WGS) entry which is preliminary data.</text>
</comment>
<dbReference type="EMBL" id="JAWZYT010000784">
    <property type="protein sequence ID" value="KAK4319052.1"/>
    <property type="molecule type" value="Genomic_DNA"/>
</dbReference>
<dbReference type="AlphaFoldDB" id="A0AAE1UD42"/>
<keyword evidence="2" id="KW-1185">Reference proteome</keyword>
<evidence type="ECO:0000313" key="2">
    <source>
        <dbReference type="Proteomes" id="UP001292094"/>
    </source>
</evidence>
<gene>
    <name evidence="1" type="ORF">Pmani_009979</name>
</gene>
<name>A0AAE1UD42_9EUCA</name>
<dbReference type="Proteomes" id="UP001292094">
    <property type="component" value="Unassembled WGS sequence"/>
</dbReference>
<organism evidence="1 2">
    <name type="scientific">Petrolisthes manimaculis</name>
    <dbReference type="NCBI Taxonomy" id="1843537"/>
    <lineage>
        <taxon>Eukaryota</taxon>
        <taxon>Metazoa</taxon>
        <taxon>Ecdysozoa</taxon>
        <taxon>Arthropoda</taxon>
        <taxon>Crustacea</taxon>
        <taxon>Multicrustacea</taxon>
        <taxon>Malacostraca</taxon>
        <taxon>Eumalacostraca</taxon>
        <taxon>Eucarida</taxon>
        <taxon>Decapoda</taxon>
        <taxon>Pleocyemata</taxon>
        <taxon>Anomura</taxon>
        <taxon>Galatheoidea</taxon>
        <taxon>Porcellanidae</taxon>
        <taxon>Petrolisthes</taxon>
    </lineage>
</organism>
<protein>
    <submittedName>
        <fullName evidence="1">Uncharacterized protein</fullName>
    </submittedName>
</protein>
<accession>A0AAE1UD42</accession>